<dbReference type="AlphaFoldDB" id="A0AAV5VBY4"/>
<dbReference type="Proteomes" id="UP001432322">
    <property type="component" value="Unassembled WGS sequence"/>
</dbReference>
<organism evidence="1 2">
    <name type="scientific">Pristionchus fissidentatus</name>
    <dbReference type="NCBI Taxonomy" id="1538716"/>
    <lineage>
        <taxon>Eukaryota</taxon>
        <taxon>Metazoa</taxon>
        <taxon>Ecdysozoa</taxon>
        <taxon>Nematoda</taxon>
        <taxon>Chromadorea</taxon>
        <taxon>Rhabditida</taxon>
        <taxon>Rhabditina</taxon>
        <taxon>Diplogasteromorpha</taxon>
        <taxon>Diplogasteroidea</taxon>
        <taxon>Neodiplogasteridae</taxon>
        <taxon>Pristionchus</taxon>
    </lineage>
</organism>
<evidence type="ECO:0000313" key="2">
    <source>
        <dbReference type="Proteomes" id="UP001432322"/>
    </source>
</evidence>
<name>A0AAV5VBY4_9BILA</name>
<keyword evidence="2" id="KW-1185">Reference proteome</keyword>
<comment type="caution">
    <text evidence="1">The sequence shown here is derived from an EMBL/GenBank/DDBJ whole genome shotgun (WGS) entry which is preliminary data.</text>
</comment>
<dbReference type="EMBL" id="BTSY01000002">
    <property type="protein sequence ID" value="GMT16221.1"/>
    <property type="molecule type" value="Genomic_DNA"/>
</dbReference>
<sequence length="128" mass="14820">AKLPGDKMLLALHQPYYYFPREPGYDYYEVYDFEIEEPMRFCCRMSIAPDIAAFVLHKDHLYFLADKPDVGTSRLTHGPNAMVLVYLPDPKSAGTFGQDHLDFLYLLSKKTLLVIHAELILYEIDLQC</sequence>
<feature type="non-terminal residue" evidence="1">
    <location>
        <position position="1"/>
    </location>
</feature>
<accession>A0AAV5VBY4</accession>
<protein>
    <submittedName>
        <fullName evidence="1">Uncharacterized protein</fullName>
    </submittedName>
</protein>
<evidence type="ECO:0000313" key="1">
    <source>
        <dbReference type="EMBL" id="GMT16221.1"/>
    </source>
</evidence>
<feature type="non-terminal residue" evidence="1">
    <location>
        <position position="128"/>
    </location>
</feature>
<proteinExistence type="predicted"/>
<reference evidence="1" key="1">
    <citation type="submission" date="2023-10" db="EMBL/GenBank/DDBJ databases">
        <title>Genome assembly of Pristionchus species.</title>
        <authorList>
            <person name="Yoshida K."/>
            <person name="Sommer R.J."/>
        </authorList>
    </citation>
    <scope>NUCLEOTIDE SEQUENCE</scope>
    <source>
        <strain evidence="1">RS5133</strain>
    </source>
</reference>
<gene>
    <name evidence="1" type="ORF">PFISCL1PPCAC_7518</name>
</gene>